<feature type="transmembrane region" description="Helical" evidence="5">
    <location>
        <begin position="241"/>
        <end position="263"/>
    </location>
</feature>
<reference evidence="7" key="5">
    <citation type="submission" date="2014-05" db="EMBL/GenBank/DDBJ databases">
        <authorList>
            <person name="Wang L."/>
            <person name="Yang H."/>
            <person name="Xiang H."/>
        </authorList>
    </citation>
    <scope>NUCLEOTIDE SEQUENCE</scope>
    <source>
        <strain evidence="7">CGMCC 1.2087</strain>
        <plasmid evidence="7">pHM500</plasmid>
    </source>
</reference>
<feature type="transmembrane region" description="Helical" evidence="5">
    <location>
        <begin position="71"/>
        <end position="93"/>
    </location>
</feature>
<feature type="transmembrane region" description="Helical" evidence="5">
    <location>
        <begin position="105"/>
        <end position="124"/>
    </location>
</feature>
<dbReference type="HOGENOM" id="CLU_827953_0_0_2"/>
<evidence type="ECO:0000313" key="9">
    <source>
        <dbReference type="EMBL" id="ELZ97073.1"/>
    </source>
</evidence>
<reference evidence="7 11" key="2">
    <citation type="journal article" date="2012" name="J. Bacteriol.">
        <title>Complete genome sequence of the metabolically versatile halophilic archaeon Haloferax mediterranei, a poly(3-hydroxybutyrate-co-3-hydroxyvalerate) producer.</title>
        <authorList>
            <person name="Han J."/>
            <person name="Zhang F."/>
            <person name="Hou J."/>
            <person name="Liu X."/>
            <person name="Li M."/>
            <person name="Liu H."/>
            <person name="Cai L."/>
            <person name="Zhang B."/>
            <person name="Chen Y."/>
            <person name="Zhou J."/>
            <person name="Hu S."/>
            <person name="Xiang H."/>
        </authorList>
    </citation>
    <scope>NUCLEOTIDE SEQUENCE [LARGE SCALE GENOMIC DNA]</scope>
    <source>
        <strain evidence="11">ATCC 33500 / DSM 1411 / JCM 8866 / NBRC 14739 / NCIMB 2177 / R-4</strain>
        <strain evidence="7">CGMCC 1.2087</strain>
        <plasmid evidence="11">pHM500</plasmid>
    </source>
</reference>
<feature type="transmembrane region" description="Helical" evidence="5">
    <location>
        <begin position="31"/>
        <end position="51"/>
    </location>
</feature>
<dbReference type="EMBL" id="AOLO01000015">
    <property type="protein sequence ID" value="ELZ97073.1"/>
    <property type="molecule type" value="Genomic_DNA"/>
</dbReference>
<evidence type="ECO:0000256" key="4">
    <source>
        <dbReference type="ARBA" id="ARBA00023136"/>
    </source>
</evidence>
<evidence type="ECO:0000313" key="7">
    <source>
        <dbReference type="EMBL" id="AFK21137.1"/>
    </source>
</evidence>
<dbReference type="RefSeq" id="WP_004060613.1">
    <property type="nucleotide sequence ID" value="NC_017944.1"/>
</dbReference>
<dbReference type="KEGG" id="hme:HFX_6009"/>
<reference evidence="10 14" key="6">
    <citation type="submission" date="2019-04" db="EMBL/GenBank/DDBJ databases">
        <title>Methylomes of two halophilic Archaea, Haloarcula marismortui and Haloferax mediterranei.</title>
        <authorList>
            <person name="DasSarma S."/>
            <person name="DasSarma P."/>
            <person name="DasSarma S."/>
            <person name="Fomenkov A."/>
            <person name="Vincze T."/>
            <person name="Anton B.P."/>
            <person name="Roberts R.J."/>
        </authorList>
    </citation>
    <scope>NUCLEOTIDE SEQUENCE [LARGE SCALE GENOMIC DNA]</scope>
    <source>
        <strain evidence="10">ATCC 33500</strain>
        <strain evidence="14">ATCC 33500 / DSM 1411 / JCM 8866 / NBRC 14739 / NCIMB 2177 / R-4</strain>
        <plasmid evidence="10 14">pHME505</plasmid>
    </source>
</reference>
<dbReference type="EMBL" id="CP039140">
    <property type="protein sequence ID" value="QCQ76746.1"/>
    <property type="molecule type" value="Genomic_DNA"/>
</dbReference>
<keyword evidence="4 5" id="KW-0472">Membrane</keyword>
<dbReference type="Gene3D" id="1.20.1420.30">
    <property type="entry name" value="NCX, central ion-binding region"/>
    <property type="match status" value="1"/>
</dbReference>
<dbReference type="GO" id="GO:0005886">
    <property type="term" value="C:plasma membrane"/>
    <property type="evidence" value="ECO:0007669"/>
    <property type="project" value="TreeGrafter"/>
</dbReference>
<evidence type="ECO:0000313" key="13">
    <source>
        <dbReference type="Proteomes" id="UP000027075"/>
    </source>
</evidence>
<reference evidence="9 12" key="3">
    <citation type="journal article" date="2014" name="PLoS Genet.">
        <title>Phylogenetically driven sequencing of extremely halophilic archaea reveals strategies for static and dynamic osmo-response.</title>
        <authorList>
            <person name="Becker E.A."/>
            <person name="Seitzer P.M."/>
            <person name="Tritt A."/>
            <person name="Larsen D."/>
            <person name="Krusor M."/>
            <person name="Yao A.I."/>
            <person name="Wu D."/>
            <person name="Madern D."/>
            <person name="Eisen J.A."/>
            <person name="Darling A.E."/>
            <person name="Facciotti M.T."/>
        </authorList>
    </citation>
    <scope>NUCLEOTIDE SEQUENCE [LARGE SCALE GENOMIC DNA]</scope>
    <source>
        <strain evidence="9">ATCC 33500</strain>
        <strain evidence="12">ATCC 33500 / DSM 1411 / JCM 8866 / NBRC 14739 / NCIMB 2177 / R-4</strain>
    </source>
</reference>
<dbReference type="GO" id="GO:0006874">
    <property type="term" value="P:intracellular calcium ion homeostasis"/>
    <property type="evidence" value="ECO:0007669"/>
    <property type="project" value="TreeGrafter"/>
</dbReference>
<dbReference type="Proteomes" id="UP000011603">
    <property type="component" value="Unassembled WGS sequence"/>
</dbReference>
<geneLocation type="plasmid" evidence="7 11">
    <name>pHM500</name>
</geneLocation>
<dbReference type="Proteomes" id="UP000027075">
    <property type="component" value="Plasmid HMPLAS1"/>
</dbReference>
<dbReference type="EMBL" id="CP007554">
    <property type="protein sequence ID" value="AHZ24338.1"/>
    <property type="molecule type" value="Genomic_DNA"/>
</dbReference>
<name>I3RA77_HALMT</name>
<feature type="transmembrane region" description="Helical" evidence="5">
    <location>
        <begin position="302"/>
        <end position="319"/>
    </location>
</feature>
<protein>
    <submittedName>
        <fullName evidence="7">Na+/Ca2+-antiporter-like protein</fullName>
    </submittedName>
    <submittedName>
        <fullName evidence="10">Sodium:calcium antiporter</fullName>
    </submittedName>
</protein>
<dbReference type="OrthoDB" id="157387at2157"/>
<dbReference type="PATRIC" id="fig|523841.21.peg.3449"/>
<evidence type="ECO:0000256" key="1">
    <source>
        <dbReference type="ARBA" id="ARBA00004141"/>
    </source>
</evidence>
<dbReference type="InterPro" id="IPR004481">
    <property type="entry name" value="K/Na/Ca-exchanger"/>
</dbReference>
<feature type="transmembrane region" description="Helical" evidence="5">
    <location>
        <begin position="212"/>
        <end position="234"/>
    </location>
</feature>
<gene>
    <name evidence="7" type="ordered locus">HFX_6009</name>
    <name evidence="8" type="ORF">BM92_15525</name>
    <name evidence="9" type="ORF">C439_17163</name>
    <name evidence="10" type="ORF">E6P09_15490</name>
</gene>
<keyword evidence="3 5" id="KW-1133">Transmembrane helix</keyword>
<reference evidence="7" key="1">
    <citation type="journal article" date="2012" name="Appl. Environ. Microbiol.">
        <title>Identification of the haloarchaeal phasin (PhaP) that functions in polyhydroxyalkanoate accumulation and granule formation in Haloferax mediterranei.</title>
        <authorList>
            <person name="Cai S."/>
            <person name="Cai L."/>
            <person name="Liu H."/>
            <person name="Liu X."/>
            <person name="Han J."/>
            <person name="Zhou J."/>
            <person name="Xiang H."/>
        </authorList>
    </citation>
    <scope>NUCLEOTIDE SEQUENCE</scope>
    <source>
        <strain evidence="7">CGMCC 1.2087</strain>
    </source>
</reference>
<dbReference type="Proteomes" id="UP000006469">
    <property type="component" value="Plasmid pHM500"/>
</dbReference>
<proteinExistence type="predicted"/>
<feature type="domain" description="Sodium/calcium exchanger membrane region" evidence="6">
    <location>
        <begin position="177"/>
        <end position="316"/>
    </location>
</feature>
<evidence type="ECO:0000313" key="11">
    <source>
        <dbReference type="Proteomes" id="UP000006469"/>
    </source>
</evidence>
<dbReference type="GO" id="GO:0008273">
    <property type="term" value="F:calcium, potassium:sodium antiporter activity"/>
    <property type="evidence" value="ECO:0007669"/>
    <property type="project" value="TreeGrafter"/>
</dbReference>
<evidence type="ECO:0000313" key="8">
    <source>
        <dbReference type="EMBL" id="AHZ24338.1"/>
    </source>
</evidence>
<dbReference type="AlphaFoldDB" id="I3RA77"/>
<dbReference type="EMBL" id="CP001871">
    <property type="protein sequence ID" value="AFK21137.1"/>
    <property type="molecule type" value="Genomic_DNA"/>
</dbReference>
<keyword evidence="2 5" id="KW-0812">Transmembrane</keyword>
<geneLocation type="plasmid" evidence="8 13">
    <name>HMPLAS1</name>
</geneLocation>
<evidence type="ECO:0000256" key="3">
    <source>
        <dbReference type="ARBA" id="ARBA00022989"/>
    </source>
</evidence>
<feature type="transmembrane region" description="Helical" evidence="5">
    <location>
        <begin position="130"/>
        <end position="146"/>
    </location>
</feature>
<geneLocation type="plasmid" evidence="10 14">
    <name>pHME505</name>
</geneLocation>
<feature type="transmembrane region" description="Helical" evidence="5">
    <location>
        <begin position="275"/>
        <end position="293"/>
    </location>
</feature>
<keyword evidence="12" id="KW-1185">Reference proteome</keyword>
<dbReference type="PANTHER" id="PTHR10846:SF8">
    <property type="entry name" value="INNER MEMBRANE PROTEIN YRBG"/>
    <property type="match status" value="1"/>
</dbReference>
<accession>I3RA77</accession>
<evidence type="ECO:0000256" key="5">
    <source>
        <dbReference type="SAM" id="Phobius"/>
    </source>
</evidence>
<evidence type="ECO:0000313" key="10">
    <source>
        <dbReference type="EMBL" id="QCQ76746.1"/>
    </source>
</evidence>
<dbReference type="InterPro" id="IPR044880">
    <property type="entry name" value="NCX_ion-bd_dom_sf"/>
</dbReference>
<evidence type="ECO:0000256" key="2">
    <source>
        <dbReference type="ARBA" id="ARBA00022692"/>
    </source>
</evidence>
<dbReference type="PANTHER" id="PTHR10846">
    <property type="entry name" value="SODIUM/POTASSIUM/CALCIUM EXCHANGER"/>
    <property type="match status" value="1"/>
</dbReference>
<comment type="subcellular location">
    <subcellularLocation>
        <location evidence="1">Membrane</location>
        <topology evidence="1">Multi-pass membrane protein</topology>
    </subcellularLocation>
</comment>
<evidence type="ECO:0000259" key="6">
    <source>
        <dbReference type="Pfam" id="PF01699"/>
    </source>
</evidence>
<sequence length="320" mass="34064">MAVSSPVLAVGAFIVGVVIIVYSVEELVENITKAAVVTGLSTFVLAVLFAGLDFENWAFGVASMLGELPGIAIGSALGSGLFLVGVAVAIGGFIAPFETTVDRDYLALLFLSPLLLLVFILDGMLSRFDGVALLAFFGLILGYIYCEEEKGRETFRDEEAEKAVSEVESEGHGEWYYLGLSVLFVVGIVVGSELAVRGARGIVTAFGLNQTVFGMTFVGMAMAVEEVTLVVAPVREGRPSIAVGNIVGSLIFFATGNIGLLAVTRAFTLDPSVLAFYWPVFFIATAATGFFLYRGRIKRPEAIVLGALYVAYWIGSYLTI</sequence>
<evidence type="ECO:0000313" key="12">
    <source>
        <dbReference type="Proteomes" id="UP000011603"/>
    </source>
</evidence>
<evidence type="ECO:0000313" key="14">
    <source>
        <dbReference type="Proteomes" id="UP000299011"/>
    </source>
</evidence>
<feature type="transmembrane region" description="Helical" evidence="5">
    <location>
        <begin position="6"/>
        <end position="24"/>
    </location>
</feature>
<dbReference type="Proteomes" id="UP000299011">
    <property type="component" value="Plasmid pHME505"/>
</dbReference>
<organism evidence="7 11">
    <name type="scientific">Haloferax mediterranei (strain ATCC 33500 / DSM 1411 / JCM 8866 / NBRC 14739 / NCIMB 2177 / R-4)</name>
    <name type="common">Halobacterium mediterranei</name>
    <dbReference type="NCBI Taxonomy" id="523841"/>
    <lineage>
        <taxon>Archaea</taxon>
        <taxon>Methanobacteriati</taxon>
        <taxon>Methanobacteriota</taxon>
        <taxon>Stenosarchaea group</taxon>
        <taxon>Halobacteria</taxon>
        <taxon>Halobacteriales</taxon>
        <taxon>Haloferacaceae</taxon>
        <taxon>Haloferax</taxon>
    </lineage>
</organism>
<feature type="domain" description="Sodium/calcium exchanger membrane region" evidence="6">
    <location>
        <begin position="9"/>
        <end position="144"/>
    </location>
</feature>
<dbReference type="GeneID" id="40157849"/>
<dbReference type="GO" id="GO:0005262">
    <property type="term" value="F:calcium channel activity"/>
    <property type="evidence" value="ECO:0007669"/>
    <property type="project" value="TreeGrafter"/>
</dbReference>
<feature type="transmembrane region" description="Helical" evidence="5">
    <location>
        <begin position="175"/>
        <end position="192"/>
    </location>
</feature>
<keyword evidence="7" id="KW-0614">Plasmid</keyword>
<reference evidence="8 13" key="4">
    <citation type="submission" date="2014-04" db="EMBL/GenBank/DDBJ databases">
        <title>Transcriptional profiles of Haloferax mediterranei on the basis of nitrogen availability.</title>
        <authorList>
            <person name="Bautista V."/>
        </authorList>
    </citation>
    <scope>NUCLEOTIDE SEQUENCE [LARGE SCALE GENOMIC DNA]</scope>
    <source>
        <strain evidence="8">ATCC 33500</strain>
        <strain evidence="13">ATCC 33500 / DSM 1411 / JCM 8866 / NBRC 14739 / NCIMB 2177 / R-4</strain>
        <plasmid evidence="8">HMPLAS1</plasmid>
        <plasmid evidence="13">Plasmid HMPLAS1</plasmid>
    </source>
</reference>
<dbReference type="Pfam" id="PF01699">
    <property type="entry name" value="Na_Ca_ex"/>
    <property type="match status" value="2"/>
</dbReference>
<dbReference type="InterPro" id="IPR004837">
    <property type="entry name" value="NaCa_Exmemb"/>
</dbReference>